<gene>
    <name evidence="2" type="ORF">LCGC14_2190730</name>
</gene>
<evidence type="ECO:0000256" key="1">
    <source>
        <dbReference type="SAM" id="Phobius"/>
    </source>
</evidence>
<reference evidence="2" key="1">
    <citation type="journal article" date="2015" name="Nature">
        <title>Complex archaea that bridge the gap between prokaryotes and eukaryotes.</title>
        <authorList>
            <person name="Spang A."/>
            <person name="Saw J.H."/>
            <person name="Jorgensen S.L."/>
            <person name="Zaremba-Niedzwiedzka K."/>
            <person name="Martijn J."/>
            <person name="Lind A.E."/>
            <person name="van Eijk R."/>
            <person name="Schleper C."/>
            <person name="Guy L."/>
            <person name="Ettema T.J."/>
        </authorList>
    </citation>
    <scope>NUCLEOTIDE SEQUENCE</scope>
</reference>
<keyword evidence="1" id="KW-0812">Transmembrane</keyword>
<keyword evidence="1" id="KW-1133">Transmembrane helix</keyword>
<dbReference type="EMBL" id="LAZR01070341">
    <property type="protein sequence ID" value="KKK42214.1"/>
    <property type="molecule type" value="Genomic_DNA"/>
</dbReference>
<evidence type="ECO:0000313" key="2">
    <source>
        <dbReference type="EMBL" id="KKK42214.1"/>
    </source>
</evidence>
<proteinExistence type="predicted"/>
<feature type="transmembrane region" description="Helical" evidence="1">
    <location>
        <begin position="7"/>
        <end position="30"/>
    </location>
</feature>
<protein>
    <submittedName>
        <fullName evidence="2">Uncharacterized protein</fullName>
    </submittedName>
</protein>
<keyword evidence="1" id="KW-0472">Membrane</keyword>
<organism evidence="2">
    <name type="scientific">marine sediment metagenome</name>
    <dbReference type="NCBI Taxonomy" id="412755"/>
    <lineage>
        <taxon>unclassified sequences</taxon>
        <taxon>metagenomes</taxon>
        <taxon>ecological metagenomes</taxon>
    </lineage>
</organism>
<sequence length="79" mass="8953">MKINKDIIKTIVIIVLVISLLGIIFLPSLYNSIYTSAFFEGQISVAQTQTQTGNIFIINNETIQRYSLDVLCRGLEWKS</sequence>
<dbReference type="AlphaFoldDB" id="A0A0F8XJA5"/>
<name>A0A0F8XJA5_9ZZZZ</name>
<comment type="caution">
    <text evidence="2">The sequence shown here is derived from an EMBL/GenBank/DDBJ whole genome shotgun (WGS) entry which is preliminary data.</text>
</comment>
<accession>A0A0F8XJA5</accession>